<dbReference type="PANTHER" id="PTHR18916">
    <property type="entry name" value="DYNACTIN 1-RELATED MICROTUBULE-BINDING"/>
    <property type="match status" value="1"/>
</dbReference>
<feature type="compositionally biased region" description="Low complexity" evidence="1">
    <location>
        <begin position="1"/>
        <end position="21"/>
    </location>
</feature>
<protein>
    <recommendedName>
        <fullName evidence="2">CAP-Gly domain-containing protein</fullName>
    </recommendedName>
</protein>
<dbReference type="GeneID" id="37028740"/>
<feature type="compositionally biased region" description="Low complexity" evidence="1">
    <location>
        <begin position="114"/>
        <end position="130"/>
    </location>
</feature>
<feature type="compositionally biased region" description="Basic and acidic residues" evidence="1">
    <location>
        <begin position="983"/>
        <end position="1001"/>
    </location>
</feature>
<dbReference type="SUPFAM" id="SSF74924">
    <property type="entry name" value="Cap-Gly domain"/>
    <property type="match status" value="1"/>
</dbReference>
<dbReference type="Gene3D" id="1.10.287.1490">
    <property type="match status" value="1"/>
</dbReference>
<feature type="compositionally biased region" description="Low complexity" evidence="1">
    <location>
        <begin position="1028"/>
        <end position="1048"/>
    </location>
</feature>
<feature type="compositionally biased region" description="Low complexity" evidence="1">
    <location>
        <begin position="1182"/>
        <end position="1192"/>
    </location>
</feature>
<feature type="compositionally biased region" description="Low complexity" evidence="1">
    <location>
        <begin position="1098"/>
        <end position="1116"/>
    </location>
</feature>
<dbReference type="InterPro" id="IPR000938">
    <property type="entry name" value="CAP-Gly_domain"/>
</dbReference>
<dbReference type="InterPro" id="IPR036859">
    <property type="entry name" value="CAP-Gly_dom_sf"/>
</dbReference>
<feature type="compositionally biased region" description="Polar residues" evidence="1">
    <location>
        <begin position="104"/>
        <end position="113"/>
    </location>
</feature>
<dbReference type="STRING" id="1569628.A0A316UJB8"/>
<name>A0A316UJB8_9BASI</name>
<keyword evidence="4" id="KW-1185">Reference proteome</keyword>
<feature type="compositionally biased region" description="Gly residues" evidence="1">
    <location>
        <begin position="1193"/>
        <end position="1203"/>
    </location>
</feature>
<dbReference type="EMBL" id="KZ819676">
    <property type="protein sequence ID" value="PWN25309.1"/>
    <property type="molecule type" value="Genomic_DNA"/>
</dbReference>
<feature type="compositionally biased region" description="Low complexity" evidence="1">
    <location>
        <begin position="320"/>
        <end position="344"/>
    </location>
</feature>
<evidence type="ECO:0000313" key="3">
    <source>
        <dbReference type="EMBL" id="PWN25309.1"/>
    </source>
</evidence>
<feature type="region of interest" description="Disordered" evidence="1">
    <location>
        <begin position="664"/>
        <end position="718"/>
    </location>
</feature>
<dbReference type="Pfam" id="PF01302">
    <property type="entry name" value="CAP_GLY"/>
    <property type="match status" value="1"/>
</dbReference>
<feature type="region of interest" description="Disordered" evidence="1">
    <location>
        <begin position="1098"/>
        <end position="1119"/>
    </location>
</feature>
<feature type="compositionally biased region" description="Polar residues" evidence="1">
    <location>
        <begin position="457"/>
        <end position="467"/>
    </location>
</feature>
<feature type="region of interest" description="Disordered" evidence="1">
    <location>
        <begin position="273"/>
        <end position="562"/>
    </location>
</feature>
<organism evidence="3 4">
    <name type="scientific">Jaminaea rosea</name>
    <dbReference type="NCBI Taxonomy" id="1569628"/>
    <lineage>
        <taxon>Eukaryota</taxon>
        <taxon>Fungi</taxon>
        <taxon>Dikarya</taxon>
        <taxon>Basidiomycota</taxon>
        <taxon>Ustilaginomycotina</taxon>
        <taxon>Exobasidiomycetes</taxon>
        <taxon>Microstromatales</taxon>
        <taxon>Microstromatales incertae sedis</taxon>
        <taxon>Jaminaea</taxon>
    </lineage>
</organism>
<dbReference type="Proteomes" id="UP000245884">
    <property type="component" value="Unassembled WGS sequence"/>
</dbReference>
<feature type="region of interest" description="Disordered" evidence="1">
    <location>
        <begin position="575"/>
        <end position="609"/>
    </location>
</feature>
<feature type="region of interest" description="Disordered" evidence="1">
    <location>
        <begin position="979"/>
        <end position="1053"/>
    </location>
</feature>
<evidence type="ECO:0000259" key="2">
    <source>
        <dbReference type="PROSITE" id="PS50245"/>
    </source>
</evidence>
<dbReference type="PANTHER" id="PTHR18916:SF83">
    <property type="entry name" value="TIP ELONGATION PROTEIN 1"/>
    <property type="match status" value="1"/>
</dbReference>
<dbReference type="PROSITE" id="PS00845">
    <property type="entry name" value="CAP_GLY_1"/>
    <property type="match status" value="1"/>
</dbReference>
<reference evidence="3 4" key="1">
    <citation type="journal article" date="2018" name="Mol. Biol. Evol.">
        <title>Broad Genomic Sampling Reveals a Smut Pathogenic Ancestry of the Fungal Clade Ustilaginomycotina.</title>
        <authorList>
            <person name="Kijpornyongpan T."/>
            <person name="Mondo S.J."/>
            <person name="Barry K."/>
            <person name="Sandor L."/>
            <person name="Lee J."/>
            <person name="Lipzen A."/>
            <person name="Pangilinan J."/>
            <person name="LaButti K."/>
            <person name="Hainaut M."/>
            <person name="Henrissat B."/>
            <person name="Grigoriev I.V."/>
            <person name="Spatafora J.W."/>
            <person name="Aime M.C."/>
        </authorList>
    </citation>
    <scope>NUCLEOTIDE SEQUENCE [LARGE SCALE GENOMIC DNA]</scope>
    <source>
        <strain evidence="3 4">MCA 5214</strain>
    </source>
</reference>
<evidence type="ECO:0000313" key="4">
    <source>
        <dbReference type="Proteomes" id="UP000245884"/>
    </source>
</evidence>
<dbReference type="AlphaFoldDB" id="A0A316UJB8"/>
<feature type="domain" description="CAP-Gly" evidence="2">
    <location>
        <begin position="227"/>
        <end position="263"/>
    </location>
</feature>
<dbReference type="PROSITE" id="PS50245">
    <property type="entry name" value="CAP_GLY_2"/>
    <property type="match status" value="1"/>
</dbReference>
<dbReference type="SMART" id="SM01052">
    <property type="entry name" value="CAP_GLY"/>
    <property type="match status" value="1"/>
</dbReference>
<feature type="compositionally biased region" description="Low complexity" evidence="1">
    <location>
        <begin position="589"/>
        <end position="607"/>
    </location>
</feature>
<feature type="compositionally biased region" description="Low complexity" evidence="1">
    <location>
        <begin position="495"/>
        <end position="507"/>
    </location>
</feature>
<feature type="region of interest" description="Disordered" evidence="1">
    <location>
        <begin position="1"/>
        <end position="180"/>
    </location>
</feature>
<proteinExistence type="predicted"/>
<sequence>MAQGASPSGSGIPGITPPTSIRRLRPPTSPTSPLPRGAASRVSPSPSSSASGQGNSRDDVLRPGPSTTVLPKARQSMGLQRPGLASRKSVTNLRAGAGASAAATPSSRCQTPDSLASSSSARSARPSGVGLSSGGGPVTPAAPRTSLAGANRFNTPVRGAATPKRVNRGDADTPPVPSLDARYASTRRNLTIDDLGAEVEVQDGNEKGYRGILRYLGEIQGKGPVAFAGIELLDEWHSMGKNDGTVAGVQYFATNPQCGMFLAPSRLAKLSNETPTDAVARPQSAMSGRQSRASEQDPFDRPPSATPAKRRTSMAPSSVSRPGSSMASQRSSSRASARPDSALSTSRPASRTAAFTPRKSVMEEAREESLAQRRAKTSAEQIAAAQQRINPGSRAAQLMNMKAKDMAARKAQAAGVSSDPVQTPARSRQSLAGSPTRAANSSPLKDALTNKGDVRASSRQSIGSNAASAKPRKSIADLRAIAGHTPFRPSRGPPSVSELESEQSSSDMPPPMSASRHQRSSSTIMAVDAGNTPRHAAHSRSASVASHRSDRDEDEDLPVSLRSQKARSLALLQAMDLDATPKKTSVDLRGPSPVSARAPSRAASVSGEAVAEGVVPLSIYEEVYNELAEKTAQLNDQAAQMAAKDAELERERKRLRDDHEAFKRMIEEERSTEREDEKRRRGGIETKEKEVRAELDEAKRDLRKAQDEASRREADKAKLTADLGEQAALVEELKKALAVRDEEKANNDRNAEFEGELKAKDAELEQLKARLDRLQAQFEAERGDLVREIDDLKDAGQETITLYELRLEEAAAEAQAQVDEAEDRIRQLVAQRDQSAGGTSAKDAAAGIDREALEEQLAHANSKLAGLEDQLAEALSAVETEREAAAKRKERAHEADTKAKAEIKKLKADLDRHAIELREARDKSEELHEALEERGRALESERAELETLRAEAHEGDVARSDAATISKLKAEVEQLTALLEGARSGKREAGRKVEELERKLADAATNTPNVMPSSPSLASPDADKAKRFSSTSSSSRRSGSLRDSLDPSVAQSREMAGLKSIVNAMSEENADLRAQLRAASAGGAVVASLQEEVKSLRAKLASSTSSSSPTSSPSLAKRNEELLREVSDLEALVEAGMWAKEELEAKLEDCERKLKRAKEKRAAAAAAQHSGVGRVVEEAEPQQQQQQANGHGAAKGGEEGAGGDTASSSDPAACDDCGSRDHALEDCPLLDQIF</sequence>
<dbReference type="Gene3D" id="2.30.30.190">
    <property type="entry name" value="CAP Gly-rich-like domain"/>
    <property type="match status" value="1"/>
</dbReference>
<feature type="compositionally biased region" description="Basic and acidic residues" evidence="1">
    <location>
        <begin position="360"/>
        <end position="371"/>
    </location>
</feature>
<gene>
    <name evidence="3" type="ORF">BDZ90DRAFT_234156</name>
</gene>
<feature type="region of interest" description="Disordered" evidence="1">
    <location>
        <begin position="1157"/>
        <end position="1218"/>
    </location>
</feature>
<dbReference type="OrthoDB" id="2130750at2759"/>
<feature type="compositionally biased region" description="Polar residues" evidence="1">
    <location>
        <begin position="419"/>
        <end position="443"/>
    </location>
</feature>
<feature type="compositionally biased region" description="Low complexity" evidence="1">
    <location>
        <begin position="34"/>
        <end position="55"/>
    </location>
</feature>
<accession>A0A316UJB8</accession>
<dbReference type="RefSeq" id="XP_025359921.1">
    <property type="nucleotide sequence ID" value="XM_025506917.1"/>
</dbReference>
<evidence type="ECO:0000256" key="1">
    <source>
        <dbReference type="SAM" id="MobiDB-lite"/>
    </source>
</evidence>